<dbReference type="Proteomes" id="UP000732527">
    <property type="component" value="Unassembled WGS sequence"/>
</dbReference>
<dbReference type="Pfam" id="PF02517">
    <property type="entry name" value="Rce1-like"/>
    <property type="match status" value="1"/>
</dbReference>
<dbReference type="AlphaFoldDB" id="A0A267M8D0"/>
<dbReference type="GO" id="GO:0080120">
    <property type="term" value="P:CAAX-box protein maturation"/>
    <property type="evidence" value="ECO:0007669"/>
    <property type="project" value="UniProtKB-ARBA"/>
</dbReference>
<feature type="transmembrane region" description="Helical" evidence="2">
    <location>
        <begin position="77"/>
        <end position="96"/>
    </location>
</feature>
<dbReference type="EMBL" id="DYYQ01000047">
    <property type="protein sequence ID" value="HJE50002.1"/>
    <property type="molecule type" value="Genomic_DNA"/>
</dbReference>
<dbReference type="GO" id="GO:0006508">
    <property type="term" value="P:proteolysis"/>
    <property type="evidence" value="ECO:0007669"/>
    <property type="project" value="UniProtKB-KW"/>
</dbReference>
<proteinExistence type="inferred from homology"/>
<feature type="transmembrane region" description="Helical" evidence="2">
    <location>
        <begin position="357"/>
        <end position="373"/>
    </location>
</feature>
<feature type="domain" description="CAAX prenyl protease 2/Lysostaphin resistance protein A-like" evidence="3">
    <location>
        <begin position="230"/>
        <end position="335"/>
    </location>
</feature>
<evidence type="ECO:0000313" key="5">
    <source>
        <dbReference type="EMBL" id="PAB55060.1"/>
    </source>
</evidence>
<evidence type="ECO:0000313" key="6">
    <source>
        <dbReference type="Proteomes" id="UP000216008"/>
    </source>
</evidence>
<organism evidence="5 6">
    <name type="scientific">Lactobacillus johnsonii</name>
    <dbReference type="NCBI Taxonomy" id="33959"/>
    <lineage>
        <taxon>Bacteria</taxon>
        <taxon>Bacillati</taxon>
        <taxon>Bacillota</taxon>
        <taxon>Bacilli</taxon>
        <taxon>Lactobacillales</taxon>
        <taxon>Lactobacillaceae</taxon>
        <taxon>Lactobacillus</taxon>
    </lineage>
</organism>
<dbReference type="RefSeq" id="WP_095182937.1">
    <property type="nucleotide sequence ID" value="NZ_JABAFI010000003.1"/>
</dbReference>
<evidence type="ECO:0000256" key="1">
    <source>
        <dbReference type="ARBA" id="ARBA00009067"/>
    </source>
</evidence>
<keyword evidence="5" id="KW-0482">Metalloprotease</keyword>
<evidence type="ECO:0000256" key="2">
    <source>
        <dbReference type="SAM" id="Phobius"/>
    </source>
</evidence>
<dbReference type="GO" id="GO:0008237">
    <property type="term" value="F:metallopeptidase activity"/>
    <property type="evidence" value="ECO:0007669"/>
    <property type="project" value="UniProtKB-KW"/>
</dbReference>
<feature type="transmembrane region" description="Helical" evidence="2">
    <location>
        <begin position="180"/>
        <end position="204"/>
    </location>
</feature>
<keyword evidence="2" id="KW-0812">Transmembrane</keyword>
<comment type="similarity">
    <text evidence="1">Belongs to the UPF0177 family.</text>
</comment>
<evidence type="ECO:0000259" key="3">
    <source>
        <dbReference type="Pfam" id="PF02517"/>
    </source>
</evidence>
<reference evidence="4" key="3">
    <citation type="submission" date="2021-09" db="EMBL/GenBank/DDBJ databases">
        <authorList>
            <person name="Gilroy R."/>
        </authorList>
    </citation>
    <scope>NUCLEOTIDE SEQUENCE</scope>
    <source>
        <strain evidence="4">CHK192-2623</strain>
    </source>
</reference>
<feature type="transmembrane region" description="Helical" evidence="2">
    <location>
        <begin position="12"/>
        <end position="40"/>
    </location>
</feature>
<feature type="transmembrane region" description="Helical" evidence="2">
    <location>
        <begin position="137"/>
        <end position="160"/>
    </location>
</feature>
<dbReference type="InterPro" id="IPR003675">
    <property type="entry name" value="Rce1/LyrA-like_dom"/>
</dbReference>
<comment type="caution">
    <text evidence="5">The sequence shown here is derived from an EMBL/GenBank/DDBJ whole genome shotgun (WGS) entry which is preliminary data.</text>
</comment>
<feature type="transmembrane region" description="Helical" evidence="2">
    <location>
        <begin position="330"/>
        <end position="351"/>
    </location>
</feature>
<name>A0A267M8D0_LACJH</name>
<gene>
    <name evidence="5" type="ORF">A3Q24_06360</name>
    <name evidence="4" type="ORF">K8V69_07490</name>
</gene>
<feature type="transmembrane region" description="Helical" evidence="2">
    <location>
        <begin position="298"/>
        <end position="318"/>
    </location>
</feature>
<keyword evidence="2" id="KW-1133">Transmembrane helix</keyword>
<evidence type="ECO:0000313" key="4">
    <source>
        <dbReference type="EMBL" id="HJE50002.1"/>
    </source>
</evidence>
<dbReference type="Proteomes" id="UP000216008">
    <property type="component" value="Unassembled WGS sequence"/>
</dbReference>
<feature type="transmembrane region" description="Helical" evidence="2">
    <location>
        <begin position="268"/>
        <end position="286"/>
    </location>
</feature>
<feature type="transmembrane region" description="Helical" evidence="2">
    <location>
        <begin position="46"/>
        <end position="65"/>
    </location>
</feature>
<feature type="transmembrane region" description="Helical" evidence="2">
    <location>
        <begin position="108"/>
        <end position="125"/>
    </location>
</feature>
<sequence length="393" mass="45308">MNVLKIQLYINLVLALLLIFRYHDIYFEVYLVILILALLVRKNKKIFQLISIIFLPVIFVDQLTYSMRLLIEILPNMSVIIYILYLAGLLVVIIPVTKEAYGVIKNPLFQLLATIWFTTVIAGSSPAKLENLEPNTLLYGLNNSAIIYGLPVFIYVYVVIREWGYRFHFNLPFNFSNKRNVIVLIIAVVLAIWISLFSVFSYLARSWSEVFWNWDLSLINPSKSYRIENIWELFFSCGRAGIIEENERYINLLLLLAIFRKSRRRIEWAIIISSLIFASLHILNVLSRPPYETPIKDVGYQIVSAFGVGCFLAVLLLYTGKLWLTMLLHAFIDVVAFSITSIGIIGNSAILSFFEQTILSLACWLILAVLLFIRNKDLINHNVQILTKNQNLI</sequence>
<keyword evidence="5" id="KW-0378">Hydrolase</keyword>
<reference evidence="5 6" key="1">
    <citation type="submission" date="2017-05" db="EMBL/GenBank/DDBJ databases">
        <title>Lactobacillus johnsonii from commercial turkeys.</title>
        <authorList>
            <person name="Johnson T.J."/>
            <person name="Youmans B."/>
        </authorList>
    </citation>
    <scope>NUCLEOTIDE SEQUENCE [LARGE SCALE GENOMIC DNA]</scope>
    <source>
        <strain evidence="5 6">UMNLJ114</strain>
    </source>
</reference>
<keyword evidence="2" id="KW-0472">Membrane</keyword>
<reference evidence="4" key="2">
    <citation type="journal article" date="2021" name="PeerJ">
        <title>Extensive microbial diversity within the chicken gut microbiome revealed by metagenomics and culture.</title>
        <authorList>
            <person name="Gilroy R."/>
            <person name="Ravi A."/>
            <person name="Getino M."/>
            <person name="Pursley I."/>
            <person name="Horton D.L."/>
            <person name="Alikhan N.F."/>
            <person name="Baker D."/>
            <person name="Gharbi K."/>
            <person name="Hall N."/>
            <person name="Watson M."/>
            <person name="Adriaenssens E.M."/>
            <person name="Foster-Nyarko E."/>
            <person name="Jarju S."/>
            <person name="Secka A."/>
            <person name="Antonio M."/>
            <person name="Oren A."/>
            <person name="Chaudhuri R.R."/>
            <person name="La Ragione R."/>
            <person name="Hildebrand F."/>
            <person name="Pallen M.J."/>
        </authorList>
    </citation>
    <scope>NUCLEOTIDE SEQUENCE</scope>
    <source>
        <strain evidence="4">CHK192-2623</strain>
    </source>
</reference>
<dbReference type="GO" id="GO:0004175">
    <property type="term" value="F:endopeptidase activity"/>
    <property type="evidence" value="ECO:0007669"/>
    <property type="project" value="UniProtKB-ARBA"/>
</dbReference>
<keyword evidence="5" id="KW-0645">Protease</keyword>
<dbReference type="EMBL" id="NIBD01000030">
    <property type="protein sequence ID" value="PAB55060.1"/>
    <property type="molecule type" value="Genomic_DNA"/>
</dbReference>
<protein>
    <submittedName>
        <fullName evidence="4 5">CPBP family intramembrane metalloprotease</fullName>
    </submittedName>
</protein>
<accession>A0A267M8D0</accession>